<feature type="domain" description="Leucine-binding protein" evidence="4">
    <location>
        <begin position="128"/>
        <end position="443"/>
    </location>
</feature>
<dbReference type="Proteomes" id="UP000654482">
    <property type="component" value="Unassembled WGS sequence"/>
</dbReference>
<keyword evidence="2" id="KW-0732">Signal</keyword>
<keyword evidence="6" id="KW-1185">Reference proteome</keyword>
<evidence type="ECO:0000256" key="2">
    <source>
        <dbReference type="ARBA" id="ARBA00022729"/>
    </source>
</evidence>
<gene>
    <name evidence="5" type="ORF">IQ249_16125</name>
</gene>
<evidence type="ECO:0000259" key="4">
    <source>
        <dbReference type="Pfam" id="PF13458"/>
    </source>
</evidence>
<keyword evidence="3" id="KW-0812">Transmembrane</keyword>
<dbReference type="PANTHER" id="PTHR30483:SF6">
    <property type="entry name" value="PERIPLASMIC BINDING PROTEIN OF ABC TRANSPORTER FOR NATURAL AMINO ACIDS"/>
    <property type="match status" value="1"/>
</dbReference>
<dbReference type="PANTHER" id="PTHR30483">
    <property type="entry name" value="LEUCINE-SPECIFIC-BINDING PROTEIN"/>
    <property type="match status" value="1"/>
</dbReference>
<dbReference type="InterPro" id="IPR028081">
    <property type="entry name" value="Leu-bd"/>
</dbReference>
<feature type="transmembrane region" description="Helical" evidence="3">
    <location>
        <begin position="7"/>
        <end position="28"/>
    </location>
</feature>
<dbReference type="InterPro" id="IPR028082">
    <property type="entry name" value="Peripla_BP_I"/>
</dbReference>
<dbReference type="Gene3D" id="3.40.50.2300">
    <property type="match status" value="2"/>
</dbReference>
<comment type="caution">
    <text evidence="5">The sequence shown here is derived from an EMBL/GenBank/DDBJ whole genome shotgun (WGS) entry which is preliminary data.</text>
</comment>
<dbReference type="EMBL" id="JADEWZ010000025">
    <property type="protein sequence ID" value="MBE9117428.1"/>
    <property type="molecule type" value="Genomic_DNA"/>
</dbReference>
<dbReference type="AlphaFoldDB" id="A0A8J7DY77"/>
<sequence length="475" mass="50322">MTQKNDTAILILAFLATVALLGGGFWLLKDPILQMLQEPESSQVSSEGSDRGGGKYLQKRLSLGEQILVGADTTPQKEAGVKAFGEKDFEGAIAEFEASLQDRANDPETRIYLNNAKAANSNPIIIATSVPIGGNLNIAKEILRGVAQGQERINQNGGIQGRPLQIVIVNDDNSPKIATQLAKKLVEDERIIAVIGHNSSNASIAAAPNYESGQLVMISSSSDAKKLSEAGDYIFRTIPSIRFQADTLSRYAVNRANIKNIAICVDSGAEYSTSLKTEFTSAMFADGGRVTPIDCDLAASNFSAETAVSQAISSGADGLLLIPAVNRLNLAVEVTQVNQRRLPLLGSSAMYTIETLRRGQAAVKGMVLAVPWHPDGIAEQSFSQDAIALWGGSVNWRTALAYDAVQAIAKGLEEGKIDRQALQKDLSSPNFVAEGASGAIRFLPSGDRDGAALLIKIEPGGKSGTGLDFVPLLGQ</sequence>
<accession>A0A8J7DY77</accession>
<proteinExistence type="inferred from homology"/>
<dbReference type="RefSeq" id="WP_194030518.1">
    <property type="nucleotide sequence ID" value="NZ_JADEWZ010000025.1"/>
</dbReference>
<evidence type="ECO:0000256" key="1">
    <source>
        <dbReference type="ARBA" id="ARBA00010062"/>
    </source>
</evidence>
<dbReference type="CDD" id="cd06268">
    <property type="entry name" value="PBP1_ABC_transporter_LIVBP-like"/>
    <property type="match status" value="1"/>
</dbReference>
<protein>
    <submittedName>
        <fullName evidence="5">Amino acid ABC transporter substrate-binding protein</fullName>
    </submittedName>
</protein>
<comment type="similarity">
    <text evidence="1">Belongs to the leucine-binding protein family.</text>
</comment>
<keyword evidence="3" id="KW-0472">Membrane</keyword>
<dbReference type="SUPFAM" id="SSF53822">
    <property type="entry name" value="Periplasmic binding protein-like I"/>
    <property type="match status" value="1"/>
</dbReference>
<reference evidence="5" key="1">
    <citation type="submission" date="2020-10" db="EMBL/GenBank/DDBJ databases">
        <authorList>
            <person name="Castelo-Branco R."/>
            <person name="Eusebio N."/>
            <person name="Adriana R."/>
            <person name="Vieira A."/>
            <person name="Brugerolle De Fraissinette N."/>
            <person name="Rezende De Castro R."/>
            <person name="Schneider M.P."/>
            <person name="Vasconcelos V."/>
            <person name="Leao P.N."/>
        </authorList>
    </citation>
    <scope>NUCLEOTIDE SEQUENCE</scope>
    <source>
        <strain evidence="5">LEGE 07157</strain>
    </source>
</reference>
<evidence type="ECO:0000256" key="3">
    <source>
        <dbReference type="SAM" id="Phobius"/>
    </source>
</evidence>
<dbReference type="Pfam" id="PF13458">
    <property type="entry name" value="Peripla_BP_6"/>
    <property type="match status" value="1"/>
</dbReference>
<keyword evidence="3" id="KW-1133">Transmembrane helix</keyword>
<evidence type="ECO:0000313" key="6">
    <source>
        <dbReference type="Proteomes" id="UP000654482"/>
    </source>
</evidence>
<dbReference type="InterPro" id="IPR051010">
    <property type="entry name" value="BCAA_transport"/>
</dbReference>
<organism evidence="5 6">
    <name type="scientific">Lusitaniella coriacea LEGE 07157</name>
    <dbReference type="NCBI Taxonomy" id="945747"/>
    <lineage>
        <taxon>Bacteria</taxon>
        <taxon>Bacillati</taxon>
        <taxon>Cyanobacteriota</taxon>
        <taxon>Cyanophyceae</taxon>
        <taxon>Spirulinales</taxon>
        <taxon>Lusitaniellaceae</taxon>
        <taxon>Lusitaniella</taxon>
    </lineage>
</organism>
<evidence type="ECO:0000313" key="5">
    <source>
        <dbReference type="EMBL" id="MBE9117428.1"/>
    </source>
</evidence>
<name>A0A8J7DY77_9CYAN</name>